<evidence type="ECO:0000313" key="2">
    <source>
        <dbReference type="EMBL" id="MBD3108764.1"/>
    </source>
</evidence>
<feature type="signal peptide" evidence="1">
    <location>
        <begin position="1"/>
        <end position="23"/>
    </location>
</feature>
<feature type="chain" id="PRO_5038118095" evidence="1">
    <location>
        <begin position="24"/>
        <end position="271"/>
    </location>
</feature>
<proteinExistence type="predicted"/>
<dbReference type="Pfam" id="PF14167">
    <property type="entry name" value="YfkD"/>
    <property type="match status" value="1"/>
</dbReference>
<dbReference type="AlphaFoldDB" id="A0A927D0G4"/>
<evidence type="ECO:0000313" key="3">
    <source>
        <dbReference type="Proteomes" id="UP000602076"/>
    </source>
</evidence>
<keyword evidence="1" id="KW-0732">Signal</keyword>
<reference evidence="2" key="1">
    <citation type="submission" date="2020-09" db="EMBL/GenBank/DDBJ databases">
        <title>Bacillus faecalis sp. nov., a moderately halophilic bacterium isolated from cow faeces.</title>
        <authorList>
            <person name="Jiang L."/>
            <person name="Lee J."/>
        </authorList>
    </citation>
    <scope>NUCLEOTIDE SEQUENCE</scope>
    <source>
        <strain evidence="2">AGMB 02131</strain>
    </source>
</reference>
<dbReference type="InterPro" id="IPR025548">
    <property type="entry name" value="YfkD"/>
</dbReference>
<sequence length="271" mass="29996">MKKRMISIGFGLLLLLSPCLAFANAKSVPVPKKEEAFKIPPSVVQIAKENTYPNPSQDLPYLQPSDLTKSLISSADVKIENPELIQILNESSISKAPFALGYRATIYLGHWALNYESAETAPNWEYQKINTNFHDNRGSNTPYRMHYVQEMQKVVQGGLTAKIPGAKDVQKMMLLKASEKTNLPLSFETIIGAGTKNERAYDLPPSRIGYLYAYASAVNEKGKVTYGEVYLVLKGNKKSLVIKNVTSQGIGAWIPVQDHLSFGFIATAQPK</sequence>
<gene>
    <name evidence="2" type="ORF">IEO70_10330</name>
</gene>
<organism evidence="2 3">
    <name type="scientific">Peribacillus faecalis</name>
    <dbReference type="NCBI Taxonomy" id="2772559"/>
    <lineage>
        <taxon>Bacteria</taxon>
        <taxon>Bacillati</taxon>
        <taxon>Bacillota</taxon>
        <taxon>Bacilli</taxon>
        <taxon>Bacillales</taxon>
        <taxon>Bacillaceae</taxon>
        <taxon>Peribacillus</taxon>
    </lineage>
</organism>
<dbReference type="EMBL" id="JACXSI010000023">
    <property type="protein sequence ID" value="MBD3108764.1"/>
    <property type="molecule type" value="Genomic_DNA"/>
</dbReference>
<evidence type="ECO:0000256" key="1">
    <source>
        <dbReference type="SAM" id="SignalP"/>
    </source>
</evidence>
<name>A0A927D0G4_9BACI</name>
<dbReference type="Proteomes" id="UP000602076">
    <property type="component" value="Unassembled WGS sequence"/>
</dbReference>
<comment type="caution">
    <text evidence="2">The sequence shown here is derived from an EMBL/GenBank/DDBJ whole genome shotgun (WGS) entry which is preliminary data.</text>
</comment>
<protein>
    <submittedName>
        <fullName evidence="2">YfkD family protein</fullName>
    </submittedName>
</protein>
<keyword evidence="3" id="KW-1185">Reference proteome</keyword>
<dbReference type="RefSeq" id="WP_190998298.1">
    <property type="nucleotide sequence ID" value="NZ_JACXSI010000023.1"/>
</dbReference>
<accession>A0A927D0G4</accession>